<reference evidence="1" key="1">
    <citation type="submission" date="2021-01" db="UniProtKB">
        <authorList>
            <consortium name="EnsemblMetazoa"/>
        </authorList>
    </citation>
    <scope>IDENTIFICATION</scope>
</reference>
<evidence type="ECO:0000313" key="2">
    <source>
        <dbReference type="Proteomes" id="UP000594262"/>
    </source>
</evidence>
<keyword evidence="2" id="KW-1185">Reference proteome</keyword>
<protein>
    <submittedName>
        <fullName evidence="1">Uncharacterized protein</fullName>
    </submittedName>
</protein>
<evidence type="ECO:0000313" key="1">
    <source>
        <dbReference type="EnsemblMetazoa" id="CLYHEMP026012.1"/>
    </source>
</evidence>
<accession>A0A7M5XMA7</accession>
<dbReference type="AlphaFoldDB" id="A0A7M5XMA7"/>
<proteinExistence type="predicted"/>
<organism evidence="1 2">
    <name type="scientific">Clytia hemisphaerica</name>
    <dbReference type="NCBI Taxonomy" id="252671"/>
    <lineage>
        <taxon>Eukaryota</taxon>
        <taxon>Metazoa</taxon>
        <taxon>Cnidaria</taxon>
        <taxon>Hydrozoa</taxon>
        <taxon>Hydroidolina</taxon>
        <taxon>Leptothecata</taxon>
        <taxon>Obeliida</taxon>
        <taxon>Clytiidae</taxon>
        <taxon>Clytia</taxon>
    </lineage>
</organism>
<dbReference type="EnsemblMetazoa" id="CLYHEMT026012.1">
    <property type="protein sequence ID" value="CLYHEMP026012.1"/>
    <property type="gene ID" value="CLYHEMG026012"/>
</dbReference>
<dbReference type="Proteomes" id="UP000594262">
    <property type="component" value="Unplaced"/>
</dbReference>
<name>A0A7M5XMA7_9CNID</name>
<sequence length="99" mass="11669">MDDVQRPCLSAGETTFRNKARNVESPMKTQSSQNIMSGKWLAEDQTIVLSWIHREMINVRLTKEYINFKQFFPDVHSVDEEIRNFVNSGHKMSELKLFY</sequence>